<dbReference type="InterPro" id="IPR004843">
    <property type="entry name" value="Calcineurin-like_PHP"/>
</dbReference>
<gene>
    <name evidence="14" type="ORF">ABT384_11115</name>
</gene>
<dbReference type="Proteomes" id="UP001486207">
    <property type="component" value="Unassembled WGS sequence"/>
</dbReference>
<dbReference type="PRINTS" id="PR01607">
    <property type="entry name" value="APYRASEFAMLY"/>
</dbReference>
<evidence type="ECO:0000256" key="8">
    <source>
        <dbReference type="ARBA" id="ARBA00022741"/>
    </source>
</evidence>
<evidence type="ECO:0000259" key="13">
    <source>
        <dbReference type="Pfam" id="PF02872"/>
    </source>
</evidence>
<keyword evidence="6" id="KW-0479">Metal-binding</keyword>
<evidence type="ECO:0000256" key="3">
    <source>
        <dbReference type="ARBA" id="ARBA00001968"/>
    </source>
</evidence>
<dbReference type="InterPro" id="IPR019546">
    <property type="entry name" value="TAT_signal_bac_arc"/>
</dbReference>
<proteinExistence type="inferred from homology"/>
<evidence type="ECO:0000256" key="5">
    <source>
        <dbReference type="ARBA" id="ARBA00006654"/>
    </source>
</evidence>
<keyword evidence="7 11" id="KW-0732">Signal</keyword>
<dbReference type="InterPro" id="IPR006311">
    <property type="entry name" value="TAT_signal"/>
</dbReference>
<dbReference type="InterPro" id="IPR029052">
    <property type="entry name" value="Metallo-depent_PP-like"/>
</dbReference>
<feature type="signal peptide" evidence="11">
    <location>
        <begin position="1"/>
        <end position="31"/>
    </location>
</feature>
<organism evidence="14 15">
    <name type="scientific">Streptomyces lanatus</name>
    <dbReference type="NCBI Taxonomy" id="66900"/>
    <lineage>
        <taxon>Bacteria</taxon>
        <taxon>Bacillati</taxon>
        <taxon>Actinomycetota</taxon>
        <taxon>Actinomycetes</taxon>
        <taxon>Kitasatosporales</taxon>
        <taxon>Streptomycetaceae</taxon>
        <taxon>Streptomyces</taxon>
    </lineage>
</organism>
<comment type="catalytic activity">
    <reaction evidence="2">
        <text>a nucleoside 2',3'-cyclic phosphate + H2O = a nucleoside 3'-phosphate + H(+)</text>
        <dbReference type="Rhea" id="RHEA:19621"/>
        <dbReference type="ChEBI" id="CHEBI:15377"/>
        <dbReference type="ChEBI" id="CHEBI:15378"/>
        <dbReference type="ChEBI" id="CHEBI:66949"/>
        <dbReference type="ChEBI" id="CHEBI:66954"/>
        <dbReference type="EC" id="3.1.4.16"/>
    </reaction>
</comment>
<comment type="cofactor">
    <cofactor evidence="3">
        <name>a divalent metal cation</name>
        <dbReference type="ChEBI" id="CHEBI:60240"/>
    </cofactor>
</comment>
<feature type="domain" description="5'-Nucleotidase C-terminal" evidence="13">
    <location>
        <begin position="378"/>
        <end position="557"/>
    </location>
</feature>
<accession>A0ABV1XNZ5</accession>
<feature type="chain" id="PRO_5044961015" evidence="11">
    <location>
        <begin position="32"/>
        <end position="604"/>
    </location>
</feature>
<feature type="domain" description="Calcineurin-like phosphoesterase" evidence="12">
    <location>
        <begin position="51"/>
        <end position="297"/>
    </location>
</feature>
<dbReference type="PANTHER" id="PTHR11575:SF6">
    <property type="entry name" value="2',3'-CYCLIC-NUCLEOTIDE 2'-PHOSPHODIESTERASE_3'-NUCLEOTIDASE"/>
    <property type="match status" value="1"/>
</dbReference>
<dbReference type="CDD" id="cd07410">
    <property type="entry name" value="MPP_CpdB_N"/>
    <property type="match status" value="1"/>
</dbReference>
<comment type="catalytic activity">
    <reaction evidence="1">
        <text>a ribonucleoside 3'-phosphate + H2O = a ribonucleoside + phosphate</text>
        <dbReference type="Rhea" id="RHEA:10144"/>
        <dbReference type="ChEBI" id="CHEBI:13197"/>
        <dbReference type="ChEBI" id="CHEBI:15377"/>
        <dbReference type="ChEBI" id="CHEBI:18254"/>
        <dbReference type="ChEBI" id="CHEBI:43474"/>
        <dbReference type="EC" id="3.1.3.6"/>
    </reaction>
</comment>
<evidence type="ECO:0000256" key="2">
    <source>
        <dbReference type="ARBA" id="ARBA00001730"/>
    </source>
</evidence>
<evidence type="ECO:0000256" key="10">
    <source>
        <dbReference type="ARBA" id="ARBA00023268"/>
    </source>
</evidence>
<name>A0ABV1XNZ5_9ACTN</name>
<comment type="similarity">
    <text evidence="5 11">Belongs to the 5'-nucleotidase family.</text>
</comment>
<dbReference type="PROSITE" id="PS00786">
    <property type="entry name" value="5_NUCLEOTIDASE_2"/>
    <property type="match status" value="1"/>
</dbReference>
<evidence type="ECO:0000313" key="15">
    <source>
        <dbReference type="Proteomes" id="UP001486207"/>
    </source>
</evidence>
<dbReference type="InterPro" id="IPR006146">
    <property type="entry name" value="5'-Nucleotdase_CS"/>
</dbReference>
<dbReference type="InterPro" id="IPR008334">
    <property type="entry name" value="5'-Nucleotdase_C"/>
</dbReference>
<dbReference type="Gene3D" id="3.60.21.10">
    <property type="match status" value="1"/>
</dbReference>
<evidence type="ECO:0000256" key="7">
    <source>
        <dbReference type="ARBA" id="ARBA00022729"/>
    </source>
</evidence>
<keyword evidence="10" id="KW-0511">Multifunctional enzyme</keyword>
<dbReference type="PANTHER" id="PTHR11575">
    <property type="entry name" value="5'-NUCLEOTIDASE-RELATED"/>
    <property type="match status" value="1"/>
</dbReference>
<dbReference type="InterPro" id="IPR036907">
    <property type="entry name" value="5'-Nucleotdase_C_sf"/>
</dbReference>
<keyword evidence="15" id="KW-1185">Reference proteome</keyword>
<evidence type="ECO:0000256" key="4">
    <source>
        <dbReference type="ARBA" id="ARBA00004196"/>
    </source>
</evidence>
<keyword evidence="9 11" id="KW-0378">Hydrolase</keyword>
<keyword evidence="8 11" id="KW-0547">Nucleotide-binding</keyword>
<dbReference type="NCBIfam" id="TIGR01409">
    <property type="entry name" value="TAT_signal_seq"/>
    <property type="match status" value="1"/>
</dbReference>
<evidence type="ECO:0000259" key="12">
    <source>
        <dbReference type="Pfam" id="PF00149"/>
    </source>
</evidence>
<evidence type="ECO:0000256" key="1">
    <source>
        <dbReference type="ARBA" id="ARBA00000527"/>
    </source>
</evidence>
<dbReference type="SUPFAM" id="SSF56300">
    <property type="entry name" value="Metallo-dependent phosphatases"/>
    <property type="match status" value="1"/>
</dbReference>
<dbReference type="Gene3D" id="3.90.780.10">
    <property type="entry name" value="5'-Nucleotidase, C-terminal domain"/>
    <property type="match status" value="1"/>
</dbReference>
<evidence type="ECO:0000256" key="9">
    <source>
        <dbReference type="ARBA" id="ARBA00022801"/>
    </source>
</evidence>
<comment type="caution">
    <text evidence="14">The sequence shown here is derived from an EMBL/GenBank/DDBJ whole genome shotgun (WGS) entry which is preliminary data.</text>
</comment>
<reference evidence="14 15" key="1">
    <citation type="submission" date="2024-06" db="EMBL/GenBank/DDBJ databases">
        <title>The Natural Products Discovery Center: Release of the First 8490 Sequenced Strains for Exploring Actinobacteria Biosynthetic Diversity.</title>
        <authorList>
            <person name="Kalkreuter E."/>
            <person name="Kautsar S.A."/>
            <person name="Yang D."/>
            <person name="Bader C.D."/>
            <person name="Teijaro C.N."/>
            <person name="Fluegel L."/>
            <person name="Davis C.M."/>
            <person name="Simpson J.R."/>
            <person name="Lauterbach L."/>
            <person name="Steele A.D."/>
            <person name="Gui C."/>
            <person name="Meng S."/>
            <person name="Li G."/>
            <person name="Viehrig K."/>
            <person name="Ye F."/>
            <person name="Su P."/>
            <person name="Kiefer A.F."/>
            <person name="Nichols A."/>
            <person name="Cepeda A.J."/>
            <person name="Yan W."/>
            <person name="Fan B."/>
            <person name="Jiang Y."/>
            <person name="Adhikari A."/>
            <person name="Zheng C.-J."/>
            <person name="Schuster L."/>
            <person name="Cowan T.M."/>
            <person name="Smanski M.J."/>
            <person name="Chevrette M.G."/>
            <person name="De Carvalho L.P.S."/>
            <person name="Shen B."/>
        </authorList>
    </citation>
    <scope>NUCLEOTIDE SEQUENCE [LARGE SCALE GENOMIC DNA]</scope>
    <source>
        <strain evidence="14 15">NPDC000155</strain>
    </source>
</reference>
<dbReference type="EMBL" id="JBEPFB010000004">
    <property type="protein sequence ID" value="MER7373200.1"/>
    <property type="molecule type" value="Genomic_DNA"/>
</dbReference>
<dbReference type="InterPro" id="IPR006179">
    <property type="entry name" value="5_nucleotidase/apyrase"/>
</dbReference>
<evidence type="ECO:0000313" key="14">
    <source>
        <dbReference type="EMBL" id="MER7373200.1"/>
    </source>
</evidence>
<dbReference type="RefSeq" id="WP_190070533.1">
    <property type="nucleotide sequence ID" value="NZ_BNBM01000005.1"/>
</dbReference>
<comment type="subcellular location">
    <subcellularLocation>
        <location evidence="4">Cell envelope</location>
    </subcellularLocation>
</comment>
<evidence type="ECO:0000256" key="11">
    <source>
        <dbReference type="RuleBase" id="RU362119"/>
    </source>
</evidence>
<dbReference type="SUPFAM" id="SSF55816">
    <property type="entry name" value="5'-nucleotidase (syn. UDP-sugar hydrolase), C-terminal domain"/>
    <property type="match status" value="1"/>
</dbReference>
<sequence>MPLNRRKFLKQSAVTGAGVAIAGAATSTAQAAETTQATAAAKKCEKRYSLTVMGTTDLHGHVFNWDYFKDAEYTDAKGNAQGLARVSTLVNQIRAERGRRNTLLIDAGDTIQGTPLTYYYAKVDPITAKGGPVHPMAQAMNAIGFDAVALGNHEFNYGIETLRKFEEQCRFPLLGANALDAKTLKPAFPPYFIKKFRVHGAPPVKVAVLGLTNPGIAIWDKAYVQGKLTFPGLEEQAAKWVPKLKAMGADVVIVSAHSGSSGTSSYGDQLPYIENSAALVAQQVPDIDAILVGHAHVEIPELRVTNAKTGKDVVLSEPLCFAERLSLFDIELTFAKGRWSVEKVAASVLNSNTVADDPKITKLLSDEHEKVVAYVNQVVGTATAALTTVEARYKDAPIIDLITKVQEDVVKAALAGTEYASLPVIAQASPFSRTSEIPAGEVTIRDLSSLYVYDNTLVAKLMTGAQLKAYLEYSAEYFAQTAPDAAVDVEKLTNAGNRPDYNYDYVSGLSYEIDIAQAAGSRIKNVTYNGAALDDAQKFVFAVNNYRANGGGAFPHVASAQELWAESTEIRTRIAEWVTAKGVLDPKDFASVDWKLTRNGTPVF</sequence>
<dbReference type="InterPro" id="IPR041827">
    <property type="entry name" value="CpdB_N"/>
</dbReference>
<protein>
    <submittedName>
        <fullName evidence="14">5'-nucleotidase C-terminal domain-containing protein</fullName>
    </submittedName>
</protein>
<dbReference type="Pfam" id="PF00149">
    <property type="entry name" value="Metallophos"/>
    <property type="match status" value="1"/>
</dbReference>
<dbReference type="Pfam" id="PF02872">
    <property type="entry name" value="5_nucleotid_C"/>
    <property type="match status" value="1"/>
</dbReference>
<evidence type="ECO:0000256" key="6">
    <source>
        <dbReference type="ARBA" id="ARBA00022723"/>
    </source>
</evidence>
<dbReference type="PROSITE" id="PS51318">
    <property type="entry name" value="TAT"/>
    <property type="match status" value="1"/>
</dbReference>